<reference evidence="2" key="1">
    <citation type="journal article" date="2015" name="Genome Announc.">
        <title>Complete Genome Sequence of the Bacteriochlorophyll b-Producing Photosynthetic Bacterium Blastochloris viridis.</title>
        <authorList>
            <person name="Tsukatani Y."/>
            <person name="Hirose Y."/>
            <person name="Harada J."/>
            <person name="Misawa N."/>
            <person name="Mori K."/>
            <person name="Inoue K."/>
            <person name="Tamiaki H."/>
        </authorList>
    </citation>
    <scope>NUCLEOTIDE SEQUENCE [LARGE SCALE GENOMIC DNA]</scope>
    <source>
        <strain evidence="2">DSM 133</strain>
    </source>
</reference>
<feature type="region of interest" description="Disordered" evidence="1">
    <location>
        <begin position="1"/>
        <end position="86"/>
    </location>
</feature>
<gene>
    <name evidence="2" type="ORF">BV133_2918</name>
</gene>
<dbReference type="EMBL" id="AP014854">
    <property type="protein sequence ID" value="BAS00512.1"/>
    <property type="molecule type" value="Genomic_DNA"/>
</dbReference>
<sequence length="86" mass="9507">MHKKAGGQQLLQVDRCRRASRRRPQDNFQRPTPIVRGPVIRGGREFASDRSPSARRPAGSSPPVSRHGPPDRTKSGLTTPNHTNFG</sequence>
<dbReference type="AlphaFoldDB" id="A0A182D6H8"/>
<evidence type="ECO:0000256" key="1">
    <source>
        <dbReference type="SAM" id="MobiDB-lite"/>
    </source>
</evidence>
<accession>A0A182D6H8</accession>
<feature type="compositionally biased region" description="Low complexity" evidence="1">
    <location>
        <begin position="49"/>
        <end position="66"/>
    </location>
</feature>
<feature type="compositionally biased region" description="Polar residues" evidence="1">
    <location>
        <begin position="75"/>
        <end position="86"/>
    </location>
</feature>
<protein>
    <submittedName>
        <fullName evidence="2">Uncharacterized protein</fullName>
    </submittedName>
</protein>
<proteinExistence type="predicted"/>
<organism evidence="2">
    <name type="scientific">Blastochloris viridis</name>
    <name type="common">Rhodopseudomonas viridis</name>
    <dbReference type="NCBI Taxonomy" id="1079"/>
    <lineage>
        <taxon>Bacteria</taxon>
        <taxon>Pseudomonadati</taxon>
        <taxon>Pseudomonadota</taxon>
        <taxon>Alphaproteobacteria</taxon>
        <taxon>Hyphomicrobiales</taxon>
        <taxon>Blastochloridaceae</taxon>
        <taxon>Blastochloris</taxon>
    </lineage>
</organism>
<evidence type="ECO:0000313" key="2">
    <source>
        <dbReference type="EMBL" id="BAS00512.1"/>
    </source>
</evidence>
<name>A0A182D6H8_BLAVI</name>